<dbReference type="EMBL" id="BAAAJK010000008">
    <property type="protein sequence ID" value="GAA1388240.1"/>
    <property type="molecule type" value="Genomic_DNA"/>
</dbReference>
<organism evidence="1 2">
    <name type="scientific">Pseudonocardia kongjuensis</name>
    <dbReference type="NCBI Taxonomy" id="102227"/>
    <lineage>
        <taxon>Bacteria</taxon>
        <taxon>Bacillati</taxon>
        <taxon>Actinomycetota</taxon>
        <taxon>Actinomycetes</taxon>
        <taxon>Pseudonocardiales</taxon>
        <taxon>Pseudonocardiaceae</taxon>
        <taxon>Pseudonocardia</taxon>
    </lineage>
</organism>
<sequence length="137" mass="14525">MDPVTVIVAALTAGAVAGAQGTAATAVGELYSGLKALIASRFRGKPAAEAALRKFETDRETWKPVLEAELVRSRVDVDEQVVAAARRLMEVHDPSGAQAGKYRIDLRGAQGVLAGDHNVQHVTFTTPAPQQRDTPPQ</sequence>
<evidence type="ECO:0000313" key="2">
    <source>
        <dbReference type="Proteomes" id="UP001501414"/>
    </source>
</evidence>
<comment type="caution">
    <text evidence="1">The sequence shown here is derived from an EMBL/GenBank/DDBJ whole genome shotgun (WGS) entry which is preliminary data.</text>
</comment>
<evidence type="ECO:0008006" key="3">
    <source>
        <dbReference type="Google" id="ProtNLM"/>
    </source>
</evidence>
<keyword evidence="2" id="KW-1185">Reference proteome</keyword>
<name>A0ABP4IIG0_9PSEU</name>
<protein>
    <recommendedName>
        <fullName evidence="3">RHIM domain-containing protein</fullName>
    </recommendedName>
</protein>
<gene>
    <name evidence="1" type="ORF">GCM10009613_25240</name>
</gene>
<accession>A0ABP4IIG0</accession>
<reference evidence="2" key="1">
    <citation type="journal article" date="2019" name="Int. J. Syst. Evol. Microbiol.">
        <title>The Global Catalogue of Microorganisms (GCM) 10K type strain sequencing project: providing services to taxonomists for standard genome sequencing and annotation.</title>
        <authorList>
            <consortium name="The Broad Institute Genomics Platform"/>
            <consortium name="The Broad Institute Genome Sequencing Center for Infectious Disease"/>
            <person name="Wu L."/>
            <person name="Ma J."/>
        </authorList>
    </citation>
    <scope>NUCLEOTIDE SEQUENCE [LARGE SCALE GENOMIC DNA]</scope>
    <source>
        <strain evidence="2">JCM 11896</strain>
    </source>
</reference>
<evidence type="ECO:0000313" key="1">
    <source>
        <dbReference type="EMBL" id="GAA1388240.1"/>
    </source>
</evidence>
<proteinExistence type="predicted"/>
<dbReference type="Proteomes" id="UP001501414">
    <property type="component" value="Unassembled WGS sequence"/>
</dbReference>